<organism evidence="4 5">
    <name type="scientific">Mogibacterium kristiansenii</name>
    <dbReference type="NCBI Taxonomy" id="2606708"/>
    <lineage>
        <taxon>Bacteria</taxon>
        <taxon>Bacillati</taxon>
        <taxon>Bacillota</taxon>
        <taxon>Clostridia</taxon>
        <taxon>Peptostreptococcales</taxon>
        <taxon>Anaerovoracaceae</taxon>
        <taxon>Mogibacterium</taxon>
    </lineage>
</organism>
<keyword evidence="2" id="KW-1133">Transmembrane helix</keyword>
<evidence type="ECO:0000313" key="4">
    <source>
        <dbReference type="EMBL" id="MST70865.1"/>
    </source>
</evidence>
<evidence type="ECO:0000259" key="3">
    <source>
        <dbReference type="PROSITE" id="PS50853"/>
    </source>
</evidence>
<feature type="coiled-coil region" evidence="1">
    <location>
        <begin position="411"/>
        <end position="505"/>
    </location>
</feature>
<dbReference type="Gene3D" id="2.60.40.10">
    <property type="entry name" value="Immunoglobulins"/>
    <property type="match status" value="1"/>
</dbReference>
<gene>
    <name evidence="4" type="ORF">FYJ65_05875</name>
</gene>
<feature type="transmembrane region" description="Helical" evidence="2">
    <location>
        <begin position="12"/>
        <end position="32"/>
    </location>
</feature>
<dbReference type="SUPFAM" id="SSF49265">
    <property type="entry name" value="Fibronectin type III"/>
    <property type="match status" value="1"/>
</dbReference>
<evidence type="ECO:0000313" key="5">
    <source>
        <dbReference type="Proteomes" id="UP000469424"/>
    </source>
</evidence>
<accession>A0A6N7XLC4</accession>
<dbReference type="EMBL" id="VUNA01000009">
    <property type="protein sequence ID" value="MST70865.1"/>
    <property type="molecule type" value="Genomic_DNA"/>
</dbReference>
<dbReference type="AlphaFoldDB" id="A0A6N7XLC4"/>
<dbReference type="RefSeq" id="WP_154554428.1">
    <property type="nucleotide sequence ID" value="NZ_VUNA01000009.1"/>
</dbReference>
<name>A0A6N7XLC4_9FIRM</name>
<dbReference type="InterPro" id="IPR003961">
    <property type="entry name" value="FN3_dom"/>
</dbReference>
<evidence type="ECO:0000256" key="2">
    <source>
        <dbReference type="SAM" id="Phobius"/>
    </source>
</evidence>
<proteinExistence type="predicted"/>
<keyword evidence="2" id="KW-0812">Transmembrane</keyword>
<comment type="caution">
    <text evidence="4">The sequence shown here is derived from an EMBL/GenBank/DDBJ whole genome shotgun (WGS) entry which is preliminary data.</text>
</comment>
<keyword evidence="5" id="KW-1185">Reference proteome</keyword>
<protein>
    <recommendedName>
        <fullName evidence="3">Fibronectin type-III domain-containing protein</fullName>
    </recommendedName>
</protein>
<reference evidence="4 5" key="1">
    <citation type="submission" date="2019-08" db="EMBL/GenBank/DDBJ databases">
        <title>In-depth cultivation of the pig gut microbiome towards novel bacterial diversity and tailored functional studies.</title>
        <authorList>
            <person name="Wylensek D."/>
            <person name="Hitch T.C.A."/>
            <person name="Clavel T."/>
        </authorList>
    </citation>
    <scope>NUCLEOTIDE SEQUENCE [LARGE SCALE GENOMIC DNA]</scope>
    <source>
        <strain evidence="4 5">WCA-MUC-591-APC-4B</strain>
    </source>
</reference>
<evidence type="ECO:0000256" key="1">
    <source>
        <dbReference type="SAM" id="Coils"/>
    </source>
</evidence>
<sequence length="611" mass="67460">MKEDSMKSGKKWLAGILSIVMTMAFMPMYAFAGEASSGSADTDAVWTVEDSEGFILGNYNELQDAMESGREYDSTIILNRDASGKGAALALSYGDSPYFNFDFNGNTYTVTDGATYGSESERAAICLQGDEGHVTFKNGTLKIQNCEVGIHIEGACTGDAKITNFNIDASGSSDCANAVIAEQIAINGNSSVKVQPGNNAIQFWSDSTIDTAGTIQGKIVNKDEENYYSLRIYNGLFTEKPKDECIANGYAIKTENDGTFSVIPTEEWAPMIAKIKALQKEVTEAEHAMESDQKEMDDNMKQLETSVGAAEKALNDDIFEEDVDINKAISDAEKSIQESKVQVKNIQALLEQKGTEYSEKGKELYSKCEELIEELNESEYDSGNYNIYELESVAENMQTVFSSDKYEEEEYNQYLIELEKLNTNLNKAEVKLGKAKELSNNVNKELEDTLNAANKELDAAKDSLNKANKELEELNKKVDTLQNSLKETQDKLKKTEEQLKNQNNKPTPSPTVAPVKKPGQVKGLKLKAGKKKVTVTYKKVSGATSYKVTYSTSKKFKKVKTVTVKSGKAVKKTISKLKSKKTYYVKVCAVKKVKGKSYTGKWSAVKKVKVK</sequence>
<keyword evidence="1" id="KW-0175">Coiled coil</keyword>
<dbReference type="InterPro" id="IPR036116">
    <property type="entry name" value="FN3_sf"/>
</dbReference>
<feature type="domain" description="Fibronectin type-III" evidence="3">
    <location>
        <begin position="517"/>
        <end position="611"/>
    </location>
</feature>
<dbReference type="PROSITE" id="PS50853">
    <property type="entry name" value="FN3"/>
    <property type="match status" value="1"/>
</dbReference>
<dbReference type="Proteomes" id="UP000469424">
    <property type="component" value="Unassembled WGS sequence"/>
</dbReference>
<dbReference type="InterPro" id="IPR013783">
    <property type="entry name" value="Ig-like_fold"/>
</dbReference>
<keyword evidence="2" id="KW-0472">Membrane</keyword>